<gene>
    <name evidence="2" type="ORF">BLNAU_6196</name>
</gene>
<sequence>MEKHVTSIETELEESGNEEMKKRDSKSVESLNCEEEAAESSESEKDEGASGETESLSSLKSLDVIGGHIIHQQFVTGTMIIELWSITSETCLSDGPAVDARCQTGCDSMPFQTLTKKRREMKGKLAPRTTLEFFQLDPILVISTQDSA</sequence>
<protein>
    <submittedName>
        <fullName evidence="2">Uncharacterized protein</fullName>
    </submittedName>
</protein>
<feature type="compositionally biased region" description="Acidic residues" evidence="1">
    <location>
        <begin position="32"/>
        <end position="41"/>
    </location>
</feature>
<evidence type="ECO:0000256" key="1">
    <source>
        <dbReference type="SAM" id="MobiDB-lite"/>
    </source>
</evidence>
<reference evidence="2 3" key="1">
    <citation type="journal article" date="2022" name="bioRxiv">
        <title>Genomics of Preaxostyla Flagellates Illuminates Evolutionary Transitions and the Path Towards Mitochondrial Loss.</title>
        <authorList>
            <person name="Novak L.V.F."/>
            <person name="Treitli S.C."/>
            <person name="Pyrih J."/>
            <person name="Halakuc P."/>
            <person name="Pipaliya S.V."/>
            <person name="Vacek V."/>
            <person name="Brzon O."/>
            <person name="Soukal P."/>
            <person name="Eme L."/>
            <person name="Dacks J.B."/>
            <person name="Karnkowska A."/>
            <person name="Elias M."/>
            <person name="Hampl V."/>
        </authorList>
    </citation>
    <scope>NUCLEOTIDE SEQUENCE [LARGE SCALE GENOMIC DNA]</scope>
    <source>
        <strain evidence="2">NAU3</strain>
        <tissue evidence="2">Gut</tissue>
    </source>
</reference>
<feature type="compositionally biased region" description="Basic and acidic residues" evidence="1">
    <location>
        <begin position="18"/>
        <end position="27"/>
    </location>
</feature>
<name>A0ABQ9Y5B7_9EUKA</name>
<comment type="caution">
    <text evidence="2">The sequence shown here is derived from an EMBL/GenBank/DDBJ whole genome shotgun (WGS) entry which is preliminary data.</text>
</comment>
<evidence type="ECO:0000313" key="3">
    <source>
        <dbReference type="Proteomes" id="UP001281761"/>
    </source>
</evidence>
<dbReference type="Proteomes" id="UP001281761">
    <property type="component" value="Unassembled WGS sequence"/>
</dbReference>
<keyword evidence="3" id="KW-1185">Reference proteome</keyword>
<evidence type="ECO:0000313" key="2">
    <source>
        <dbReference type="EMBL" id="KAK2958947.1"/>
    </source>
</evidence>
<organism evidence="2 3">
    <name type="scientific">Blattamonas nauphoetae</name>
    <dbReference type="NCBI Taxonomy" id="2049346"/>
    <lineage>
        <taxon>Eukaryota</taxon>
        <taxon>Metamonada</taxon>
        <taxon>Preaxostyla</taxon>
        <taxon>Oxymonadida</taxon>
        <taxon>Blattamonas</taxon>
    </lineage>
</organism>
<dbReference type="EMBL" id="JARBJD010000034">
    <property type="protein sequence ID" value="KAK2958947.1"/>
    <property type="molecule type" value="Genomic_DNA"/>
</dbReference>
<accession>A0ABQ9Y5B7</accession>
<feature type="region of interest" description="Disordered" evidence="1">
    <location>
        <begin position="1"/>
        <end position="56"/>
    </location>
</feature>
<proteinExistence type="predicted"/>